<keyword evidence="3" id="KW-0175">Coiled coil</keyword>
<dbReference type="EMBL" id="AP022642">
    <property type="protein sequence ID" value="BCA29015.1"/>
    <property type="molecule type" value="Genomic_DNA"/>
</dbReference>
<dbReference type="SUPFAM" id="SSF55785">
    <property type="entry name" value="PYP-like sensor domain (PAS domain)"/>
    <property type="match status" value="2"/>
</dbReference>
<evidence type="ECO:0000313" key="8">
    <source>
        <dbReference type="Proteomes" id="UP000501237"/>
    </source>
</evidence>
<dbReference type="InterPro" id="IPR000014">
    <property type="entry name" value="PAS"/>
</dbReference>
<feature type="domain" description="PAS" evidence="5">
    <location>
        <begin position="21"/>
        <end position="92"/>
    </location>
</feature>
<dbReference type="GO" id="GO:0007165">
    <property type="term" value="P:signal transduction"/>
    <property type="evidence" value="ECO:0007669"/>
    <property type="project" value="UniProtKB-KW"/>
</dbReference>
<dbReference type="Pfam" id="PF08447">
    <property type="entry name" value="PAS_3"/>
    <property type="match status" value="2"/>
</dbReference>
<protein>
    <submittedName>
        <fullName evidence="7">Biofilm dispersion protein BdlA</fullName>
    </submittedName>
</protein>
<dbReference type="SMART" id="SM00091">
    <property type="entry name" value="PAS"/>
    <property type="match status" value="2"/>
</dbReference>
<accession>A0A679GG07</accession>
<evidence type="ECO:0000256" key="3">
    <source>
        <dbReference type="SAM" id="Coils"/>
    </source>
</evidence>
<feature type="domain" description="Methyl-accepting transducer" evidence="4">
    <location>
        <begin position="267"/>
        <end position="441"/>
    </location>
</feature>
<evidence type="ECO:0000259" key="4">
    <source>
        <dbReference type="PROSITE" id="PS50111"/>
    </source>
</evidence>
<keyword evidence="1 2" id="KW-0807">Transducer</keyword>
<reference evidence="7 8" key="1">
    <citation type="journal article" date="2020" name="Microbiol. Resour. Announc.">
        <title>Complete genome sequence of Pseudomonas otitidis strain MrB4, isolated from Lake Biwa in Japan.</title>
        <authorList>
            <person name="Miyazaki K."/>
            <person name="Hase E."/>
            <person name="Maruya T."/>
        </authorList>
    </citation>
    <scope>NUCLEOTIDE SEQUENCE [LARGE SCALE GENOMIC DNA]</scope>
    <source>
        <strain evidence="7 8">MrB4</strain>
    </source>
</reference>
<dbReference type="GO" id="GO:0006935">
    <property type="term" value="P:chemotaxis"/>
    <property type="evidence" value="ECO:0007669"/>
    <property type="project" value="InterPro"/>
</dbReference>
<dbReference type="CDD" id="cd00130">
    <property type="entry name" value="PAS"/>
    <property type="match status" value="2"/>
</dbReference>
<dbReference type="PANTHER" id="PTHR24422:SF10">
    <property type="entry name" value="CHEMOTAXIS PROTEIN METHYLTRANSFERASE 2"/>
    <property type="match status" value="1"/>
</dbReference>
<dbReference type="GO" id="GO:0004888">
    <property type="term" value="F:transmembrane signaling receptor activity"/>
    <property type="evidence" value="ECO:0007669"/>
    <property type="project" value="InterPro"/>
</dbReference>
<dbReference type="Gene3D" id="3.30.450.20">
    <property type="entry name" value="PAS domain"/>
    <property type="match status" value="2"/>
</dbReference>
<organism evidence="7 8">
    <name type="scientific">Metapseudomonas otitidis</name>
    <dbReference type="NCBI Taxonomy" id="319939"/>
    <lineage>
        <taxon>Bacteria</taxon>
        <taxon>Pseudomonadati</taxon>
        <taxon>Pseudomonadota</taxon>
        <taxon>Gammaproteobacteria</taxon>
        <taxon>Pseudomonadales</taxon>
        <taxon>Pseudomonadaceae</taxon>
        <taxon>Metapseudomonas</taxon>
    </lineage>
</organism>
<dbReference type="SUPFAM" id="SSF58104">
    <property type="entry name" value="Methyl-accepting chemotaxis protein (MCP) signaling domain"/>
    <property type="match status" value="1"/>
</dbReference>
<evidence type="ECO:0000256" key="2">
    <source>
        <dbReference type="PROSITE-ProRule" id="PRU00284"/>
    </source>
</evidence>
<feature type="domain" description="PAC" evidence="6">
    <location>
        <begin position="92"/>
        <end position="146"/>
    </location>
</feature>
<sequence>MILFSAAIKNELAQCQDDLAEATALREALDRSQAIIEFLPDGTIVKANDNFLRTMGYRLDEIVGRHHRMFCEPELANSVEYRRFWERLAQGEFIRERFLRLDKQGRDVWLEATYNPVRDATGRVTKVIKLATDISANLLHEHEEDAIINAINRSMAVIEFNPAGEVVAANENFLAVTGYRKQEVVGQHHRIFCSHEESGSPAYQQFWQRLNRGEYVSGRFERRNRHGGVIWLEASYNPVFDTRGKLYKIVKFASDITAEVLEQQAESEAAHVAYDTARQTDAEAQGGAEVVNRTVALVQGIAGELNHAAERIGAVSQQSDVINSIVQSIRGIADQTNLLALNAAIEAARAGEQGRGFAVVADEVRNLAARTARATEEIVEVVKRNHELAQEAVSSMRESCDKVDQGVQLAHEAGRAIQSIQDGAQRVVDTIQRFTSTLQAR</sequence>
<dbReference type="PROSITE" id="PS50112">
    <property type="entry name" value="PAS"/>
    <property type="match status" value="2"/>
</dbReference>
<dbReference type="AlphaFoldDB" id="A0A679GG07"/>
<dbReference type="InterPro" id="IPR000700">
    <property type="entry name" value="PAS-assoc_C"/>
</dbReference>
<dbReference type="InterPro" id="IPR001610">
    <property type="entry name" value="PAC"/>
</dbReference>
<dbReference type="PRINTS" id="PR00260">
    <property type="entry name" value="CHEMTRNSDUCR"/>
</dbReference>
<dbReference type="KEGG" id="poj:PtoMrB4_29920"/>
<evidence type="ECO:0000313" key="7">
    <source>
        <dbReference type="EMBL" id="BCA29015.1"/>
    </source>
</evidence>
<dbReference type="InterPro" id="IPR035965">
    <property type="entry name" value="PAS-like_dom_sf"/>
</dbReference>
<dbReference type="Pfam" id="PF00015">
    <property type="entry name" value="MCPsignal"/>
    <property type="match status" value="1"/>
</dbReference>
<dbReference type="GO" id="GO:0016020">
    <property type="term" value="C:membrane"/>
    <property type="evidence" value="ECO:0007669"/>
    <property type="project" value="InterPro"/>
</dbReference>
<dbReference type="Proteomes" id="UP000501237">
    <property type="component" value="Chromosome"/>
</dbReference>
<evidence type="ECO:0000259" key="6">
    <source>
        <dbReference type="PROSITE" id="PS50113"/>
    </source>
</evidence>
<dbReference type="SMART" id="SM00283">
    <property type="entry name" value="MA"/>
    <property type="match status" value="1"/>
</dbReference>
<feature type="coiled-coil region" evidence="3">
    <location>
        <begin position="5"/>
        <end position="32"/>
    </location>
</feature>
<dbReference type="NCBIfam" id="TIGR00229">
    <property type="entry name" value="sensory_box"/>
    <property type="match status" value="2"/>
</dbReference>
<dbReference type="PROSITE" id="PS50113">
    <property type="entry name" value="PAC"/>
    <property type="match status" value="2"/>
</dbReference>
<dbReference type="InterPro" id="IPR050903">
    <property type="entry name" value="Bact_Chemotaxis_MeTrfase"/>
</dbReference>
<dbReference type="InterPro" id="IPR013655">
    <property type="entry name" value="PAS_fold_3"/>
</dbReference>
<feature type="domain" description="PAC" evidence="6">
    <location>
        <begin position="214"/>
        <end position="268"/>
    </location>
</feature>
<dbReference type="PROSITE" id="PS50111">
    <property type="entry name" value="CHEMOTAXIS_TRANSDUC_2"/>
    <property type="match status" value="1"/>
</dbReference>
<proteinExistence type="predicted"/>
<evidence type="ECO:0000259" key="5">
    <source>
        <dbReference type="PROSITE" id="PS50112"/>
    </source>
</evidence>
<dbReference type="PANTHER" id="PTHR24422">
    <property type="entry name" value="CHEMOTAXIS PROTEIN METHYLTRANSFERASE"/>
    <property type="match status" value="1"/>
</dbReference>
<gene>
    <name evidence="7" type="primary">bdlA_1</name>
    <name evidence="7" type="ORF">PtoMrB4_29920</name>
</gene>
<dbReference type="InterPro" id="IPR004090">
    <property type="entry name" value="Chemotax_Me-accpt_rcpt"/>
</dbReference>
<dbReference type="Gene3D" id="1.10.287.950">
    <property type="entry name" value="Methyl-accepting chemotaxis protein"/>
    <property type="match status" value="1"/>
</dbReference>
<dbReference type="SMART" id="SM00086">
    <property type="entry name" value="PAC"/>
    <property type="match status" value="2"/>
</dbReference>
<name>A0A679GG07_9GAMM</name>
<dbReference type="InterPro" id="IPR004089">
    <property type="entry name" value="MCPsignal_dom"/>
</dbReference>
<evidence type="ECO:0000256" key="1">
    <source>
        <dbReference type="ARBA" id="ARBA00023224"/>
    </source>
</evidence>
<feature type="domain" description="PAS" evidence="5">
    <location>
        <begin position="143"/>
        <end position="187"/>
    </location>
</feature>